<dbReference type="Pfam" id="PF04055">
    <property type="entry name" value="Radical_SAM"/>
    <property type="match status" value="1"/>
</dbReference>
<protein>
    <submittedName>
        <fullName evidence="10">B12-binding domain-containing radical SAM protein</fullName>
    </submittedName>
</protein>
<comment type="caution">
    <text evidence="10">The sequence shown here is derived from an EMBL/GenBank/DDBJ whole genome shotgun (WGS) entry which is preliminary data.</text>
</comment>
<dbReference type="SFLD" id="SFLDS00029">
    <property type="entry name" value="Radical_SAM"/>
    <property type="match status" value="1"/>
</dbReference>
<name>A0ABV6YX41_UNCC1</name>
<dbReference type="SFLD" id="SFLDG01123">
    <property type="entry name" value="methyltransferase_(Class_B)"/>
    <property type="match status" value="1"/>
</dbReference>
<evidence type="ECO:0000256" key="1">
    <source>
        <dbReference type="ARBA" id="ARBA00001966"/>
    </source>
</evidence>
<dbReference type="InterPro" id="IPR058240">
    <property type="entry name" value="rSAM_sf"/>
</dbReference>
<dbReference type="InterPro" id="IPR006638">
    <property type="entry name" value="Elp3/MiaA/NifB-like_rSAM"/>
</dbReference>
<dbReference type="EMBL" id="JBHPBY010000122">
    <property type="protein sequence ID" value="MFC1850757.1"/>
    <property type="molecule type" value="Genomic_DNA"/>
</dbReference>
<dbReference type="Gene3D" id="3.80.30.20">
    <property type="entry name" value="tm_1862 like domain"/>
    <property type="match status" value="1"/>
</dbReference>
<keyword evidence="11" id="KW-1185">Reference proteome</keyword>
<keyword evidence="5" id="KW-0479">Metal-binding</keyword>
<dbReference type="SFLD" id="SFLDG01082">
    <property type="entry name" value="B12-binding_domain_containing"/>
    <property type="match status" value="1"/>
</dbReference>
<sequence length="572" mass="66154">MPIWGCEHPPLPLAYVSSIIKSAAWECDIVDFNIELYSLASEHDKPEWDNPIFFLHDDMFLSDFFEKFRVHIEQHLSALISHAHYDLIGFSVTNQARFFSLRTAEILASLIPDTPIVFGGTDCFPLEYGKRFLLEHDFHPHLIFQGEAEISFPEFLREFQTTRDYRTTIPGFSYKDNGQVIYTGDPELPNLKTQNIVADFSTFRFEQYRELTIPSFISRGCINKCAFCNERLHFKRFRTRNIRTVIHEIQAAVQTVPQKEETLHVYFSDSIFNGNPKHVEQLCDGLIASGIQINWTASVSFSAKIKEQILEKMHLSGCVKLFWGLESASPNVLKLMGKNFSVDRVKQVLAAAIELRIENHLAIIVGFPGELPEDVLLTALFILEYKKKPCITFQYVTPIVIKPNSLLHTNYQDYDLSSNDHDNWISTDRRNDRAVRIFRFLFINNLLYNDELSLEQSNQLDPYRLWEYLDFNSPALASDVVAIFYLLALNSHQEEKTRLFFEQWATQNTAAANSVLPGQSFAQQELEYWYPQGVPRGIQLAGWFTSDKNSVESKQKIVRFLLELIKDNSRLQ</sequence>
<keyword evidence="2" id="KW-0489">Methyltransferase</keyword>
<keyword evidence="6" id="KW-0408">Iron</keyword>
<dbReference type="InterPro" id="IPR034466">
    <property type="entry name" value="Methyltransferase_Class_B"/>
</dbReference>
<keyword evidence="7" id="KW-0411">Iron-sulfur</keyword>
<accession>A0ABV6YX41</accession>
<gene>
    <name evidence="10" type="ORF">ACFL27_11240</name>
</gene>
<dbReference type="PROSITE" id="PS51332">
    <property type="entry name" value="B12_BINDING"/>
    <property type="match status" value="1"/>
</dbReference>
<evidence type="ECO:0000256" key="2">
    <source>
        <dbReference type="ARBA" id="ARBA00022603"/>
    </source>
</evidence>
<dbReference type="Gene3D" id="3.40.50.280">
    <property type="entry name" value="Cobalamin-binding domain"/>
    <property type="match status" value="1"/>
</dbReference>
<keyword evidence="3" id="KW-0808">Transferase</keyword>
<evidence type="ECO:0000256" key="3">
    <source>
        <dbReference type="ARBA" id="ARBA00022679"/>
    </source>
</evidence>
<dbReference type="SUPFAM" id="SSF102114">
    <property type="entry name" value="Radical SAM enzymes"/>
    <property type="match status" value="1"/>
</dbReference>
<dbReference type="PANTHER" id="PTHR43409:SF7">
    <property type="entry name" value="BLL1977 PROTEIN"/>
    <property type="match status" value="1"/>
</dbReference>
<dbReference type="CDD" id="cd01335">
    <property type="entry name" value="Radical_SAM"/>
    <property type="match status" value="1"/>
</dbReference>
<dbReference type="PROSITE" id="PS51918">
    <property type="entry name" value="RADICAL_SAM"/>
    <property type="match status" value="1"/>
</dbReference>
<dbReference type="InterPro" id="IPR023404">
    <property type="entry name" value="rSAM_horseshoe"/>
</dbReference>
<dbReference type="InterPro" id="IPR051198">
    <property type="entry name" value="BchE-like"/>
</dbReference>
<dbReference type="SMART" id="SM00729">
    <property type="entry name" value="Elp3"/>
    <property type="match status" value="1"/>
</dbReference>
<evidence type="ECO:0000259" key="9">
    <source>
        <dbReference type="PROSITE" id="PS51918"/>
    </source>
</evidence>
<reference evidence="10 11" key="1">
    <citation type="submission" date="2024-09" db="EMBL/GenBank/DDBJ databases">
        <title>Laminarin stimulates single cell rates of sulfate reduction while oxygen inhibits transcriptomic activity in coastal marine sediment.</title>
        <authorList>
            <person name="Lindsay M."/>
            <person name="Orcutt B."/>
            <person name="Emerson D."/>
            <person name="Stepanauskas R."/>
            <person name="D'Angelo T."/>
        </authorList>
    </citation>
    <scope>NUCLEOTIDE SEQUENCE [LARGE SCALE GENOMIC DNA]</scope>
    <source>
        <strain evidence="10">SAG AM-311-K15</strain>
    </source>
</reference>
<comment type="cofactor">
    <cofactor evidence="1">
        <name>[4Fe-4S] cluster</name>
        <dbReference type="ChEBI" id="CHEBI:49883"/>
    </cofactor>
</comment>
<dbReference type="InterPro" id="IPR006158">
    <property type="entry name" value="Cobalamin-bd"/>
</dbReference>
<feature type="domain" description="Radical SAM core" evidence="9">
    <location>
        <begin position="207"/>
        <end position="434"/>
    </location>
</feature>
<evidence type="ECO:0000313" key="11">
    <source>
        <dbReference type="Proteomes" id="UP001594351"/>
    </source>
</evidence>
<proteinExistence type="predicted"/>
<dbReference type="Proteomes" id="UP001594351">
    <property type="component" value="Unassembled WGS sequence"/>
</dbReference>
<evidence type="ECO:0000259" key="8">
    <source>
        <dbReference type="PROSITE" id="PS51332"/>
    </source>
</evidence>
<keyword evidence="4" id="KW-0949">S-adenosyl-L-methionine</keyword>
<evidence type="ECO:0000313" key="10">
    <source>
        <dbReference type="EMBL" id="MFC1850757.1"/>
    </source>
</evidence>
<organism evidence="10 11">
    <name type="scientific">candidate division CSSED10-310 bacterium</name>
    <dbReference type="NCBI Taxonomy" id="2855610"/>
    <lineage>
        <taxon>Bacteria</taxon>
        <taxon>Bacteria division CSSED10-310</taxon>
    </lineage>
</organism>
<evidence type="ECO:0000256" key="5">
    <source>
        <dbReference type="ARBA" id="ARBA00022723"/>
    </source>
</evidence>
<feature type="domain" description="B12-binding" evidence="8">
    <location>
        <begin position="1"/>
        <end position="166"/>
    </location>
</feature>
<evidence type="ECO:0000256" key="6">
    <source>
        <dbReference type="ARBA" id="ARBA00023004"/>
    </source>
</evidence>
<evidence type="ECO:0000256" key="7">
    <source>
        <dbReference type="ARBA" id="ARBA00023014"/>
    </source>
</evidence>
<dbReference type="PANTHER" id="PTHR43409">
    <property type="entry name" value="ANAEROBIC MAGNESIUM-PROTOPORPHYRIN IX MONOMETHYL ESTER CYCLASE-RELATED"/>
    <property type="match status" value="1"/>
</dbReference>
<dbReference type="InterPro" id="IPR007197">
    <property type="entry name" value="rSAM"/>
</dbReference>
<evidence type="ECO:0000256" key="4">
    <source>
        <dbReference type="ARBA" id="ARBA00022691"/>
    </source>
</evidence>